<feature type="binding site" evidence="6">
    <location>
        <position position="160"/>
    </location>
    <ligand>
        <name>ATP</name>
        <dbReference type="ChEBI" id="CHEBI:30616"/>
    </ligand>
</feature>
<evidence type="ECO:0000256" key="1">
    <source>
        <dbReference type="ARBA" id="ARBA00022527"/>
    </source>
</evidence>
<reference evidence="10" key="2">
    <citation type="submission" date="2025-09" db="UniProtKB">
        <authorList>
            <consortium name="Ensembl"/>
        </authorList>
    </citation>
    <scope>IDENTIFICATION</scope>
</reference>
<dbReference type="GO" id="GO:0005524">
    <property type="term" value="F:ATP binding"/>
    <property type="evidence" value="ECO:0007669"/>
    <property type="project" value="UniProtKB-UniRule"/>
</dbReference>
<feature type="domain" description="Protein kinase" evidence="9">
    <location>
        <begin position="131"/>
        <end position="432"/>
    </location>
</feature>
<dbReference type="Gene3D" id="1.10.510.10">
    <property type="entry name" value="Transferase(Phosphotransferase) domain 1"/>
    <property type="match status" value="1"/>
</dbReference>
<dbReference type="PANTHER" id="PTHR24058:SF46">
    <property type="entry name" value="HOMEODOMAIN-INTERACTING PROTEIN KINASE 4"/>
    <property type="match status" value="1"/>
</dbReference>
<dbReference type="PROSITE" id="PS00108">
    <property type="entry name" value="PROTEIN_KINASE_ST"/>
    <property type="match status" value="1"/>
</dbReference>
<accession>A0A672V381</accession>
<evidence type="ECO:0000259" key="9">
    <source>
        <dbReference type="PROSITE" id="PS50011"/>
    </source>
</evidence>
<keyword evidence="3 6" id="KW-0547">Nucleotide-binding</keyword>
<sequence>VLGAWSWVLGSGAGFRVPGAGFRVPGAGFWGLGLGFGCLELGFGCLELGFGVWGWVSGAWSWVSGAWSWVLGSGTRRHGNAGTLTAVGVPAAPIGHPKPPLWAPGGGGVWWLLTPLSPPAMGTPTARAELYDVVAAVGKGTFGEVARGRRRSTGEHVAIKILPSTGHRGRVARNELRLLRALRAAGADAVPIVRFLEAFSDASCTYLVLELLQQNLLDFQKLRRFSPLPARHIRTIAAQVLAALVKLEELSIIHADLKPENIMLVDHARFPFRVKLIDFGSGCLVADVAHVKEPYIQSRFYRAPEILLGLPFNERMDVWSLGCVLAELHLGWPLYPGASEYEQVSYICSTLGLPPAELLGAAGKAGSFFHREPHPTGKFVFSSLDQLGTVPRAPEPAERRDRHRMVELLKGMLTWDPLQRLGPSAALRHPFISQEDPNASPRHPGTEDGGFGGRIQAPSTQLDGLSLVTPTLKGCPGSPPPNPPMQRAEETG</sequence>
<evidence type="ECO:0000256" key="3">
    <source>
        <dbReference type="ARBA" id="ARBA00022741"/>
    </source>
</evidence>
<dbReference type="InterPro" id="IPR011009">
    <property type="entry name" value="Kinase-like_dom_sf"/>
</dbReference>
<evidence type="ECO:0000313" key="10">
    <source>
        <dbReference type="Ensembl" id="ENSSHBP00005021982.1"/>
    </source>
</evidence>
<evidence type="ECO:0000256" key="6">
    <source>
        <dbReference type="PROSITE-ProRule" id="PRU10141"/>
    </source>
</evidence>
<dbReference type="Ensembl" id="ENSSHBT00005026204.1">
    <property type="protein sequence ID" value="ENSSHBP00005021982.1"/>
    <property type="gene ID" value="ENSSHBG00005018571.1"/>
</dbReference>
<dbReference type="GO" id="GO:0005634">
    <property type="term" value="C:nucleus"/>
    <property type="evidence" value="ECO:0007669"/>
    <property type="project" value="Ensembl"/>
</dbReference>
<dbReference type="Proteomes" id="UP000472266">
    <property type="component" value="Unplaced"/>
</dbReference>
<dbReference type="SUPFAM" id="SSF56112">
    <property type="entry name" value="Protein kinase-like (PK-like)"/>
    <property type="match status" value="1"/>
</dbReference>
<organism evidence="10 11">
    <name type="scientific">Strigops habroptila</name>
    <name type="common">Kakapo</name>
    <dbReference type="NCBI Taxonomy" id="2489341"/>
    <lineage>
        <taxon>Eukaryota</taxon>
        <taxon>Metazoa</taxon>
        <taxon>Chordata</taxon>
        <taxon>Craniata</taxon>
        <taxon>Vertebrata</taxon>
        <taxon>Euteleostomi</taxon>
        <taxon>Archelosauria</taxon>
        <taxon>Archosauria</taxon>
        <taxon>Dinosauria</taxon>
        <taxon>Saurischia</taxon>
        <taxon>Theropoda</taxon>
        <taxon>Coelurosauria</taxon>
        <taxon>Aves</taxon>
        <taxon>Neognathae</taxon>
        <taxon>Neoaves</taxon>
        <taxon>Telluraves</taxon>
        <taxon>Australaves</taxon>
        <taxon>Psittaciformes</taxon>
        <taxon>Psittacidae</taxon>
        <taxon>Strigops</taxon>
    </lineage>
</organism>
<evidence type="ECO:0000256" key="7">
    <source>
        <dbReference type="RuleBase" id="RU000304"/>
    </source>
</evidence>
<dbReference type="AlphaFoldDB" id="A0A672V381"/>
<dbReference type="Pfam" id="PF00069">
    <property type="entry name" value="Pkinase"/>
    <property type="match status" value="1"/>
</dbReference>
<dbReference type="GeneTree" id="ENSGT00940000161512"/>
<dbReference type="GO" id="GO:0035173">
    <property type="term" value="F:histone kinase activity"/>
    <property type="evidence" value="ECO:0007669"/>
    <property type="project" value="Ensembl"/>
</dbReference>
<dbReference type="InterPro" id="IPR008271">
    <property type="entry name" value="Ser/Thr_kinase_AS"/>
</dbReference>
<dbReference type="GO" id="GO:0005737">
    <property type="term" value="C:cytoplasm"/>
    <property type="evidence" value="ECO:0007669"/>
    <property type="project" value="Ensembl"/>
</dbReference>
<keyword evidence="5 6" id="KW-0067">ATP-binding</keyword>
<evidence type="ECO:0000256" key="5">
    <source>
        <dbReference type="ARBA" id="ARBA00022840"/>
    </source>
</evidence>
<dbReference type="InterPro" id="IPR017441">
    <property type="entry name" value="Protein_kinase_ATP_BS"/>
</dbReference>
<keyword evidence="4" id="KW-0418">Kinase</keyword>
<dbReference type="PROSITE" id="PS50011">
    <property type="entry name" value="PROTEIN_KINASE_DOM"/>
    <property type="match status" value="1"/>
</dbReference>
<keyword evidence="2" id="KW-0808">Transferase</keyword>
<dbReference type="Gene3D" id="3.30.200.20">
    <property type="entry name" value="Phosphorylase Kinase, domain 1"/>
    <property type="match status" value="1"/>
</dbReference>
<protein>
    <submittedName>
        <fullName evidence="10">Homeodomain interacting protein kinase 4</fullName>
    </submittedName>
</protein>
<dbReference type="InterPro" id="IPR050494">
    <property type="entry name" value="Ser_Thr_dual-spec_kinase"/>
</dbReference>
<comment type="similarity">
    <text evidence="7">Belongs to the protein kinase superfamily.</text>
</comment>
<dbReference type="InParanoid" id="A0A672V381"/>
<dbReference type="GO" id="GO:0004713">
    <property type="term" value="F:protein tyrosine kinase activity"/>
    <property type="evidence" value="ECO:0007669"/>
    <property type="project" value="TreeGrafter"/>
</dbReference>
<proteinExistence type="inferred from homology"/>
<reference evidence="10" key="1">
    <citation type="submission" date="2025-08" db="UniProtKB">
        <authorList>
            <consortium name="Ensembl"/>
        </authorList>
    </citation>
    <scope>IDENTIFICATION</scope>
</reference>
<evidence type="ECO:0000313" key="11">
    <source>
        <dbReference type="Proteomes" id="UP000472266"/>
    </source>
</evidence>
<name>A0A672V381_STRHB</name>
<keyword evidence="11" id="KW-1185">Reference proteome</keyword>
<keyword evidence="1 7" id="KW-0723">Serine/threonine-protein kinase</keyword>
<dbReference type="SMART" id="SM00220">
    <property type="entry name" value="S_TKc"/>
    <property type="match status" value="1"/>
</dbReference>
<evidence type="ECO:0000256" key="2">
    <source>
        <dbReference type="ARBA" id="ARBA00022679"/>
    </source>
</evidence>
<dbReference type="InterPro" id="IPR000719">
    <property type="entry name" value="Prot_kinase_dom"/>
</dbReference>
<dbReference type="GO" id="GO:1901796">
    <property type="term" value="P:regulation of signal transduction by p53 class mediator"/>
    <property type="evidence" value="ECO:0007669"/>
    <property type="project" value="Ensembl"/>
</dbReference>
<evidence type="ECO:0000256" key="8">
    <source>
        <dbReference type="SAM" id="MobiDB-lite"/>
    </source>
</evidence>
<dbReference type="GO" id="GO:0004674">
    <property type="term" value="F:protein serine/threonine kinase activity"/>
    <property type="evidence" value="ECO:0007669"/>
    <property type="project" value="UniProtKB-KW"/>
</dbReference>
<feature type="region of interest" description="Disordered" evidence="8">
    <location>
        <begin position="432"/>
        <end position="492"/>
    </location>
</feature>
<gene>
    <name evidence="10" type="primary">HIPK4</name>
</gene>
<evidence type="ECO:0000256" key="4">
    <source>
        <dbReference type="ARBA" id="ARBA00022777"/>
    </source>
</evidence>
<dbReference type="PROSITE" id="PS00107">
    <property type="entry name" value="PROTEIN_KINASE_ATP"/>
    <property type="match status" value="1"/>
</dbReference>
<dbReference type="PANTHER" id="PTHR24058">
    <property type="entry name" value="DUAL SPECIFICITY PROTEIN KINASE"/>
    <property type="match status" value="1"/>
</dbReference>